<evidence type="ECO:0000313" key="1">
    <source>
        <dbReference type="EMBL" id="SFV90420.1"/>
    </source>
</evidence>
<gene>
    <name evidence="1" type="ORF">MNB_SV-4-1314</name>
</gene>
<dbReference type="EMBL" id="FPIB01000016">
    <property type="protein sequence ID" value="SFV90420.1"/>
    <property type="molecule type" value="Genomic_DNA"/>
</dbReference>
<protein>
    <submittedName>
        <fullName evidence="1">Uncharacterized protein</fullName>
    </submittedName>
</protein>
<reference evidence="1" key="1">
    <citation type="submission" date="2016-10" db="EMBL/GenBank/DDBJ databases">
        <authorList>
            <person name="de Groot N.N."/>
        </authorList>
    </citation>
    <scope>NUCLEOTIDE SEQUENCE</scope>
</reference>
<dbReference type="AlphaFoldDB" id="A0A1W1E917"/>
<accession>A0A1W1E917</accession>
<organism evidence="1">
    <name type="scientific">hydrothermal vent metagenome</name>
    <dbReference type="NCBI Taxonomy" id="652676"/>
    <lineage>
        <taxon>unclassified sequences</taxon>
        <taxon>metagenomes</taxon>
        <taxon>ecological metagenomes</taxon>
    </lineage>
</organism>
<name>A0A1W1E917_9ZZZZ</name>
<sequence length="108" mass="12732">MKKILSLSLFWVLAIGVVHAEDNNTTSKQTEHNRTIQPKSNISKDTILQKKLQEQMEREKKYAKEQKFYQGDDYNLSEHEVDPDTLKDIPVIEPDYDFDITDVYRDDI</sequence>
<proteinExistence type="predicted"/>